<dbReference type="EMBL" id="KU686197">
    <property type="protein sequence ID" value="AOV58583.1"/>
    <property type="molecule type" value="Genomic_DNA"/>
</dbReference>
<proteinExistence type="predicted"/>
<evidence type="ECO:0000313" key="1">
    <source>
        <dbReference type="EMBL" id="AOV58583.1"/>
    </source>
</evidence>
<reference evidence="1 2" key="1">
    <citation type="journal article" date="2016" name="Virology">
        <title>The genomic content and context of auxiliary metabolic genes in marine cyanomyoviruses.</title>
        <authorList>
            <person name="Crummett L.T."/>
            <person name="Puxty R.J."/>
            <person name="Weihe C."/>
            <person name="Marston M.F."/>
            <person name="Martiny J.B."/>
        </authorList>
    </citation>
    <scope>NUCLEOTIDE SEQUENCE [LARGE SCALE GENOMIC DNA]</scope>
    <source>
        <strain evidence="1">0808SB25</strain>
    </source>
</reference>
<protein>
    <submittedName>
        <fullName evidence="1">Uncharacterized protein</fullName>
    </submittedName>
</protein>
<accession>A0A1D8KIW2</accession>
<evidence type="ECO:0000313" key="2">
    <source>
        <dbReference type="Proteomes" id="UP000240920"/>
    </source>
</evidence>
<gene>
    <name evidence="1" type="ORF">S250808_078</name>
</gene>
<sequence>MAFQEIQILKNEIEGLKTPNLMYRRPGADAHEKVTDYLDDVDNRLKNLEK</sequence>
<dbReference type="Proteomes" id="UP000240920">
    <property type="component" value="Segment"/>
</dbReference>
<name>A0A1D8KIW2_9CAUD</name>
<organism evidence="1 2">
    <name type="scientific">Synechococcus phage S-CAM3</name>
    <dbReference type="NCBI Taxonomy" id="1883366"/>
    <lineage>
        <taxon>Viruses</taxon>
        <taxon>Duplodnaviria</taxon>
        <taxon>Heunggongvirae</taxon>
        <taxon>Uroviricota</taxon>
        <taxon>Caudoviricetes</taxon>
        <taxon>Pantevenvirales</taxon>
        <taxon>Kyanoviridae</taxon>
        <taxon>Charybdisvirus</taxon>
        <taxon>Charybdisvirus scam3</taxon>
    </lineage>
</organism>